<reference evidence="1" key="2">
    <citation type="journal article" date="2023" name="Science">
        <title>Genomic signatures of disease resistance in endangered staghorn corals.</title>
        <authorList>
            <person name="Vollmer S.V."/>
            <person name="Selwyn J.D."/>
            <person name="Despard B.A."/>
            <person name="Roesel C.L."/>
        </authorList>
    </citation>
    <scope>NUCLEOTIDE SEQUENCE</scope>
    <source>
        <strain evidence="1">K2</strain>
    </source>
</reference>
<protein>
    <submittedName>
        <fullName evidence="1">G2/M phase-specific E3 ubiquitin-protein ligase</fullName>
    </submittedName>
</protein>
<evidence type="ECO:0000313" key="1">
    <source>
        <dbReference type="EMBL" id="KAK2556269.1"/>
    </source>
</evidence>
<name>A0AAD9Q810_ACRCE</name>
<dbReference type="AlphaFoldDB" id="A0AAD9Q810"/>
<gene>
    <name evidence="1" type="ORF">P5673_021898</name>
</gene>
<dbReference type="InterPro" id="IPR035983">
    <property type="entry name" value="Hect_E3_ubiquitin_ligase"/>
</dbReference>
<keyword evidence="2" id="KW-1185">Reference proteome</keyword>
<accession>A0AAD9Q810</accession>
<comment type="caution">
    <text evidence="1">The sequence shown here is derived from an EMBL/GenBank/DDBJ whole genome shotgun (WGS) entry which is preliminary data.</text>
</comment>
<organism evidence="1 2">
    <name type="scientific">Acropora cervicornis</name>
    <name type="common">Staghorn coral</name>
    <dbReference type="NCBI Taxonomy" id="6130"/>
    <lineage>
        <taxon>Eukaryota</taxon>
        <taxon>Metazoa</taxon>
        <taxon>Cnidaria</taxon>
        <taxon>Anthozoa</taxon>
        <taxon>Hexacorallia</taxon>
        <taxon>Scleractinia</taxon>
        <taxon>Astrocoeniina</taxon>
        <taxon>Acroporidae</taxon>
        <taxon>Acropora</taxon>
    </lineage>
</organism>
<evidence type="ECO:0000313" key="2">
    <source>
        <dbReference type="Proteomes" id="UP001249851"/>
    </source>
</evidence>
<reference evidence="1" key="1">
    <citation type="journal article" date="2023" name="G3 (Bethesda)">
        <title>Whole genome assembly and annotation of the endangered Caribbean coral Acropora cervicornis.</title>
        <authorList>
            <person name="Selwyn J.D."/>
            <person name="Vollmer S.V."/>
        </authorList>
    </citation>
    <scope>NUCLEOTIDE SEQUENCE</scope>
    <source>
        <strain evidence="1">K2</strain>
    </source>
</reference>
<dbReference type="EMBL" id="JARQWQ010000057">
    <property type="protein sequence ID" value="KAK2556269.1"/>
    <property type="molecule type" value="Genomic_DNA"/>
</dbReference>
<dbReference type="Proteomes" id="UP001249851">
    <property type="component" value="Unassembled WGS sequence"/>
</dbReference>
<sequence length="193" mass="21747">MSIVHGGPGPRCFGPPLYDALTKGATQANVCLEDVYDFDLRNSLQAIKNTTSVQEAHKLISDHNVETILELAGTLQIVSKQEDILNLVDKTAHWFVIERVHAAFERFKEGLAQLGVLRALAENYKKFEEVFCYSEVTLTAELFGCLFSVNYSETGSNNRQLEGLVLSRWDDFLQDVEEKTVELTFSDTVFIHL</sequence>
<proteinExistence type="predicted"/>
<dbReference type="GO" id="GO:0004842">
    <property type="term" value="F:ubiquitin-protein transferase activity"/>
    <property type="evidence" value="ECO:0007669"/>
    <property type="project" value="InterPro"/>
</dbReference>
<dbReference type="SUPFAM" id="SSF56204">
    <property type="entry name" value="Hect, E3 ligase catalytic domain"/>
    <property type="match status" value="1"/>
</dbReference>